<dbReference type="PROSITE" id="PS50222">
    <property type="entry name" value="EF_HAND_2"/>
    <property type="match status" value="1"/>
</dbReference>
<keyword evidence="5" id="KW-1185">Reference proteome</keyword>
<dbReference type="InterPro" id="IPR002048">
    <property type="entry name" value="EF_hand_dom"/>
</dbReference>
<feature type="compositionally biased region" description="Pro residues" evidence="1">
    <location>
        <begin position="73"/>
        <end position="85"/>
    </location>
</feature>
<evidence type="ECO:0000313" key="5">
    <source>
        <dbReference type="Proteomes" id="UP001596111"/>
    </source>
</evidence>
<comment type="caution">
    <text evidence="4">The sequence shown here is derived from an EMBL/GenBank/DDBJ whole genome shotgun (WGS) entry which is preliminary data.</text>
</comment>
<reference evidence="5" key="1">
    <citation type="journal article" date="2019" name="Int. J. Syst. Evol. Microbiol.">
        <title>The Global Catalogue of Microorganisms (GCM) 10K type strain sequencing project: providing services to taxonomists for standard genome sequencing and annotation.</title>
        <authorList>
            <consortium name="The Broad Institute Genomics Platform"/>
            <consortium name="The Broad Institute Genome Sequencing Center for Infectious Disease"/>
            <person name="Wu L."/>
            <person name="Ma J."/>
        </authorList>
    </citation>
    <scope>NUCLEOTIDE SEQUENCE [LARGE SCALE GENOMIC DNA]</scope>
    <source>
        <strain evidence="5">CGMCC 1.13587</strain>
    </source>
</reference>
<feature type="chain" id="PRO_5046281234" description="EF-hand domain-containing protein" evidence="2">
    <location>
        <begin position="25"/>
        <end position="134"/>
    </location>
</feature>
<feature type="signal peptide" evidence="2">
    <location>
        <begin position="1"/>
        <end position="24"/>
    </location>
</feature>
<evidence type="ECO:0000256" key="1">
    <source>
        <dbReference type="SAM" id="MobiDB-lite"/>
    </source>
</evidence>
<dbReference type="InterPro" id="IPR018247">
    <property type="entry name" value="EF_Hand_1_Ca_BS"/>
</dbReference>
<feature type="compositionally biased region" description="Low complexity" evidence="1">
    <location>
        <begin position="37"/>
        <end position="46"/>
    </location>
</feature>
<accession>A0ABW0SSJ1</accession>
<evidence type="ECO:0000313" key="4">
    <source>
        <dbReference type="EMBL" id="MFC5579758.1"/>
    </source>
</evidence>
<dbReference type="EMBL" id="JBHSNG010000001">
    <property type="protein sequence ID" value="MFC5579758.1"/>
    <property type="molecule type" value="Genomic_DNA"/>
</dbReference>
<feature type="domain" description="EF-hand" evidence="3">
    <location>
        <begin position="111"/>
        <end position="134"/>
    </location>
</feature>
<sequence>MKFRKPLLSTLAAGAFAIAGQLIAQNAPPSSPTGQDMPAPATSTQPMPSPSPAPSSASTSGQAAQGQVIVRSVPPPAPTIGPAPPFEQLSGGKKSISEEQAAAYPPLANDFIHADTNRDGHISKTEYTNWTKQL</sequence>
<feature type="compositionally biased region" description="Polar residues" evidence="1">
    <location>
        <begin position="25"/>
        <end position="34"/>
    </location>
</feature>
<organism evidence="4 5">
    <name type="scientific">Rhodanobacter terrae</name>
    <dbReference type="NCBI Taxonomy" id="418647"/>
    <lineage>
        <taxon>Bacteria</taxon>
        <taxon>Pseudomonadati</taxon>
        <taxon>Pseudomonadota</taxon>
        <taxon>Gammaproteobacteria</taxon>
        <taxon>Lysobacterales</taxon>
        <taxon>Rhodanobacteraceae</taxon>
        <taxon>Rhodanobacter</taxon>
    </lineage>
</organism>
<evidence type="ECO:0000259" key="3">
    <source>
        <dbReference type="PROSITE" id="PS50222"/>
    </source>
</evidence>
<evidence type="ECO:0000256" key="2">
    <source>
        <dbReference type="SAM" id="SignalP"/>
    </source>
</evidence>
<dbReference type="Proteomes" id="UP001596111">
    <property type="component" value="Unassembled WGS sequence"/>
</dbReference>
<gene>
    <name evidence="4" type="ORF">ACFPPB_01315</name>
</gene>
<proteinExistence type="predicted"/>
<feature type="compositionally biased region" description="Low complexity" evidence="1">
    <location>
        <begin position="54"/>
        <end position="67"/>
    </location>
</feature>
<feature type="region of interest" description="Disordered" evidence="1">
    <location>
        <begin position="25"/>
        <end position="102"/>
    </location>
</feature>
<protein>
    <recommendedName>
        <fullName evidence="3">EF-hand domain-containing protein</fullName>
    </recommendedName>
</protein>
<dbReference type="RefSeq" id="WP_377323607.1">
    <property type="nucleotide sequence ID" value="NZ_JBHSNG010000001.1"/>
</dbReference>
<keyword evidence="2" id="KW-0732">Signal</keyword>
<dbReference type="PROSITE" id="PS00018">
    <property type="entry name" value="EF_HAND_1"/>
    <property type="match status" value="1"/>
</dbReference>
<name>A0ABW0SSJ1_9GAMM</name>